<evidence type="ECO:0000313" key="7">
    <source>
        <dbReference type="EMBL" id="MFC4334488.1"/>
    </source>
</evidence>
<comment type="caution">
    <text evidence="7">The sequence shown here is derived from an EMBL/GenBank/DDBJ whole genome shotgun (WGS) entry which is preliminary data.</text>
</comment>
<dbReference type="Pfam" id="PF01014">
    <property type="entry name" value="Uricase"/>
    <property type="match status" value="2"/>
</dbReference>
<keyword evidence="3 5" id="KW-0659">Purine metabolism</keyword>
<keyword evidence="4 5" id="KW-0560">Oxidoreductase</keyword>
<accession>A0ABV8TVP5</accession>
<dbReference type="GO" id="GO:0004846">
    <property type="term" value="F:urate oxidase activity"/>
    <property type="evidence" value="ECO:0007669"/>
    <property type="project" value="UniProtKB-EC"/>
</dbReference>
<evidence type="ECO:0000256" key="4">
    <source>
        <dbReference type="ARBA" id="ARBA00023002"/>
    </source>
</evidence>
<comment type="catalytic activity">
    <reaction evidence="5 6">
        <text>urate + O2 + H2O = 5-hydroxyisourate + H2O2</text>
        <dbReference type="Rhea" id="RHEA:21368"/>
        <dbReference type="ChEBI" id="CHEBI:15377"/>
        <dbReference type="ChEBI" id="CHEBI:15379"/>
        <dbReference type="ChEBI" id="CHEBI:16240"/>
        <dbReference type="ChEBI" id="CHEBI:17775"/>
        <dbReference type="ChEBI" id="CHEBI:18072"/>
        <dbReference type="EC" id="1.7.3.3"/>
    </reaction>
</comment>
<dbReference type="SUPFAM" id="SSF55620">
    <property type="entry name" value="Tetrahydrobiopterin biosynthesis enzymes-like"/>
    <property type="match status" value="2"/>
</dbReference>
<evidence type="ECO:0000256" key="3">
    <source>
        <dbReference type="ARBA" id="ARBA00022631"/>
    </source>
</evidence>
<comment type="similarity">
    <text evidence="2 5 6">Belongs to the uricase family.</text>
</comment>
<dbReference type="PANTHER" id="PTHR42874:SF1">
    <property type="entry name" value="URICASE"/>
    <property type="match status" value="1"/>
</dbReference>
<evidence type="ECO:0000256" key="2">
    <source>
        <dbReference type="ARBA" id="ARBA00009760"/>
    </source>
</evidence>
<evidence type="ECO:0000256" key="5">
    <source>
        <dbReference type="PIRNR" id="PIRNR000241"/>
    </source>
</evidence>
<sequence>MAIELGYNQYGKAETRVVRVVRDTDRHEITDLNVSSALRGDLTAVHLDGSNANVLPTDTQKNTVFAFARDGISSPEEFGVRLARHYVDSQEPIHGAHLKLEQYTWTRHGDHTFSRGDGGEHRTAEIDYDGTDVKVTQGLRDLLLMNSTDSEFTGYIVDKYTTLAPATDRILATSVNAEWKVSDLDVDYNKAYETARNALIAAFRDTYSLSLQQTLYAIGEQIIKEVPQVSEVSLTLPNKHHFLVDLAPFGLENPGEVFYAADRPYGLIEGTVKRN</sequence>
<evidence type="ECO:0000256" key="1">
    <source>
        <dbReference type="ARBA" id="ARBA00004831"/>
    </source>
</evidence>
<comment type="function">
    <text evidence="5 6">Catalyzes the oxidation of uric acid to 5-hydroxyisourate, which is further processed to form (S)-allantoin.</text>
</comment>
<dbReference type="PIRSF" id="PIRSF000241">
    <property type="entry name" value="Urate_oxidase"/>
    <property type="match status" value="1"/>
</dbReference>
<proteinExistence type="inferred from homology"/>
<dbReference type="EC" id="1.7.3.3" evidence="5 6"/>
<dbReference type="Gene3D" id="3.10.270.10">
    <property type="entry name" value="Urate Oxidase"/>
    <property type="match status" value="1"/>
</dbReference>
<dbReference type="PRINTS" id="PR00093">
    <property type="entry name" value="URICASE"/>
</dbReference>
<dbReference type="PANTHER" id="PTHR42874">
    <property type="entry name" value="URICASE"/>
    <property type="match status" value="1"/>
</dbReference>
<evidence type="ECO:0000256" key="6">
    <source>
        <dbReference type="RuleBase" id="RU004455"/>
    </source>
</evidence>
<comment type="pathway">
    <text evidence="1 5">Purine metabolism; urate degradation; (S)-allantoin from urate: step 1/3.</text>
</comment>
<gene>
    <name evidence="7" type="primary">pucL</name>
    <name evidence="7" type="ORF">ACFPET_04665</name>
</gene>
<evidence type="ECO:0000313" key="8">
    <source>
        <dbReference type="Proteomes" id="UP001595823"/>
    </source>
</evidence>
<dbReference type="InterPro" id="IPR002042">
    <property type="entry name" value="Uricase"/>
</dbReference>
<reference evidence="8" key="1">
    <citation type="journal article" date="2019" name="Int. J. Syst. Evol. Microbiol.">
        <title>The Global Catalogue of Microorganisms (GCM) 10K type strain sequencing project: providing services to taxonomists for standard genome sequencing and annotation.</title>
        <authorList>
            <consortium name="The Broad Institute Genomics Platform"/>
            <consortium name="The Broad Institute Genome Sequencing Center for Infectious Disease"/>
            <person name="Wu L."/>
            <person name="Ma J."/>
        </authorList>
    </citation>
    <scope>NUCLEOTIDE SEQUENCE [LARGE SCALE GENOMIC DNA]</scope>
    <source>
        <strain evidence="8">IBRC-M 10908</strain>
    </source>
</reference>
<organism evidence="7 8">
    <name type="scientific">Salininema proteolyticum</name>
    <dbReference type="NCBI Taxonomy" id="1607685"/>
    <lineage>
        <taxon>Bacteria</taxon>
        <taxon>Bacillati</taxon>
        <taxon>Actinomycetota</taxon>
        <taxon>Actinomycetes</taxon>
        <taxon>Glycomycetales</taxon>
        <taxon>Glycomycetaceae</taxon>
        <taxon>Salininema</taxon>
    </lineage>
</organism>
<dbReference type="Proteomes" id="UP001595823">
    <property type="component" value="Unassembled WGS sequence"/>
</dbReference>
<keyword evidence="8" id="KW-1185">Reference proteome</keyword>
<dbReference type="NCBIfam" id="TIGR03383">
    <property type="entry name" value="urate_oxi"/>
    <property type="match status" value="1"/>
</dbReference>
<name>A0ABV8TVP5_9ACTN</name>
<dbReference type="RefSeq" id="WP_380618258.1">
    <property type="nucleotide sequence ID" value="NZ_JBHSDK010000005.1"/>
</dbReference>
<dbReference type="EMBL" id="JBHSDK010000005">
    <property type="protein sequence ID" value="MFC4334488.1"/>
    <property type="molecule type" value="Genomic_DNA"/>
</dbReference>
<protein>
    <recommendedName>
        <fullName evidence="5 6">Uricase</fullName>
        <ecNumber evidence="5 6">1.7.3.3</ecNumber>
    </recommendedName>
    <alternativeName>
        <fullName evidence="5">Urate oxidase</fullName>
    </alternativeName>
</protein>